<dbReference type="Pfam" id="PF19457">
    <property type="entry name" value="DUF5994"/>
    <property type="match status" value="1"/>
</dbReference>
<dbReference type="AlphaFoldDB" id="A0A9Y2N1B1"/>
<accession>A0A9Y2N1B1</accession>
<evidence type="ECO:0000313" key="1">
    <source>
        <dbReference type="EMBL" id="WIX82797.1"/>
    </source>
</evidence>
<dbReference type="RefSeq" id="WP_285973362.1">
    <property type="nucleotide sequence ID" value="NZ_CP127294.1"/>
</dbReference>
<name>A0A9Y2N1B1_9PSEU</name>
<organism evidence="1 2">
    <name type="scientific">Amycolatopsis carbonis</name>
    <dbReference type="NCBI Taxonomy" id="715471"/>
    <lineage>
        <taxon>Bacteria</taxon>
        <taxon>Bacillati</taxon>
        <taxon>Actinomycetota</taxon>
        <taxon>Actinomycetes</taxon>
        <taxon>Pseudonocardiales</taxon>
        <taxon>Pseudonocardiaceae</taxon>
        <taxon>Amycolatopsis</taxon>
    </lineage>
</organism>
<dbReference type="Proteomes" id="UP001236014">
    <property type="component" value="Chromosome"/>
</dbReference>
<protein>
    <submittedName>
        <fullName evidence="1">DUF5994 family protein</fullName>
    </submittedName>
</protein>
<dbReference type="InterPro" id="IPR046036">
    <property type="entry name" value="DUF5994"/>
</dbReference>
<sequence length="154" mass="16073">MTFGSDRGAAGTVIGSLATGNRLRLKEPAATKGCFDGAWWPRSRDPVGEFSALVSSISAELGRVERIGFNPAAWDLAPTRLAHGPDLVRLAGFFGLQQHTVVVIGPRIHHLTLLVIPPEADPAAAERALVATSAQNSTDSAQLILSDSGVIGPA</sequence>
<reference evidence="1 2" key="1">
    <citation type="submission" date="2023-06" db="EMBL/GenBank/DDBJ databases">
        <authorList>
            <person name="Oyuntsetseg B."/>
            <person name="Kim S.B."/>
        </authorList>
    </citation>
    <scope>NUCLEOTIDE SEQUENCE [LARGE SCALE GENOMIC DNA]</scope>
    <source>
        <strain evidence="1 2">2-15</strain>
    </source>
</reference>
<dbReference type="EMBL" id="CP127294">
    <property type="protein sequence ID" value="WIX82797.1"/>
    <property type="molecule type" value="Genomic_DNA"/>
</dbReference>
<evidence type="ECO:0000313" key="2">
    <source>
        <dbReference type="Proteomes" id="UP001236014"/>
    </source>
</evidence>
<proteinExistence type="predicted"/>
<dbReference type="KEGG" id="acab:QRX50_19465"/>
<keyword evidence="2" id="KW-1185">Reference proteome</keyword>
<gene>
    <name evidence="1" type="ORF">QRX50_19465</name>
</gene>